<evidence type="ECO:0000313" key="2">
    <source>
        <dbReference type="EMBL" id="GMM54934.1"/>
    </source>
</evidence>
<dbReference type="SUPFAM" id="SSF50182">
    <property type="entry name" value="Sm-like ribonucleoproteins"/>
    <property type="match status" value="1"/>
</dbReference>
<dbReference type="InterPro" id="IPR010920">
    <property type="entry name" value="LSM_dom_sf"/>
</dbReference>
<sequence length="88" mass="9762">MDGLQLRDIVGSTLYVTIDPSRRLSGTLVALDAQANLLLDDVTELCGDSRRALGLVSVPFDTIADVQVSSKLLDQRVQYRQRFLRDVV</sequence>
<dbReference type="PROSITE" id="PS52002">
    <property type="entry name" value="SM"/>
    <property type="match status" value="1"/>
</dbReference>
<dbReference type="SMART" id="SM00651">
    <property type="entry name" value="Sm"/>
    <property type="match status" value="1"/>
</dbReference>
<dbReference type="GO" id="GO:0003723">
    <property type="term" value="F:RNA binding"/>
    <property type="evidence" value="ECO:0007669"/>
    <property type="project" value="InterPro"/>
</dbReference>
<dbReference type="InterPro" id="IPR047575">
    <property type="entry name" value="Sm"/>
</dbReference>
<feature type="domain" description="Sm" evidence="1">
    <location>
        <begin position="1"/>
        <end position="72"/>
    </location>
</feature>
<comment type="caution">
    <text evidence="2">The sequence shown here is derived from an EMBL/GenBank/DDBJ whole genome shotgun (WGS) entry which is preliminary data.</text>
</comment>
<accession>A0AAV5RWL3</accession>
<reference evidence="2 3" key="1">
    <citation type="journal article" date="2023" name="Elife">
        <title>Identification of key yeast species and microbe-microbe interactions impacting larval growth of Drosophila in the wild.</title>
        <authorList>
            <person name="Mure A."/>
            <person name="Sugiura Y."/>
            <person name="Maeda R."/>
            <person name="Honda K."/>
            <person name="Sakurai N."/>
            <person name="Takahashi Y."/>
            <person name="Watada M."/>
            <person name="Katoh T."/>
            <person name="Gotoh A."/>
            <person name="Gotoh Y."/>
            <person name="Taniguchi I."/>
            <person name="Nakamura K."/>
            <person name="Hayashi T."/>
            <person name="Katayama T."/>
            <person name="Uemura T."/>
            <person name="Hattori Y."/>
        </authorList>
    </citation>
    <scope>NUCLEOTIDE SEQUENCE [LARGE SCALE GENOMIC DNA]</scope>
    <source>
        <strain evidence="2 3">KH-74</strain>
    </source>
</reference>
<organism evidence="2 3">
    <name type="scientific">Maudiozyma humilis</name>
    <name type="common">Sour dough yeast</name>
    <name type="synonym">Kazachstania humilis</name>
    <dbReference type="NCBI Taxonomy" id="51915"/>
    <lineage>
        <taxon>Eukaryota</taxon>
        <taxon>Fungi</taxon>
        <taxon>Dikarya</taxon>
        <taxon>Ascomycota</taxon>
        <taxon>Saccharomycotina</taxon>
        <taxon>Saccharomycetes</taxon>
        <taxon>Saccharomycetales</taxon>
        <taxon>Saccharomycetaceae</taxon>
        <taxon>Maudiozyma</taxon>
    </lineage>
</organism>
<dbReference type="GO" id="GO:0032991">
    <property type="term" value="C:protein-containing complex"/>
    <property type="evidence" value="ECO:0007669"/>
    <property type="project" value="UniProtKB-ARBA"/>
</dbReference>
<dbReference type="AlphaFoldDB" id="A0AAV5RWL3"/>
<dbReference type="Pfam" id="PF01423">
    <property type="entry name" value="LSM"/>
    <property type="match status" value="1"/>
</dbReference>
<evidence type="ECO:0000259" key="1">
    <source>
        <dbReference type="PROSITE" id="PS52002"/>
    </source>
</evidence>
<dbReference type="Proteomes" id="UP001377567">
    <property type="component" value="Unassembled WGS sequence"/>
</dbReference>
<protein>
    <submittedName>
        <fullName evidence="2">Mak31 protein</fullName>
    </submittedName>
</protein>
<dbReference type="InterPro" id="IPR001163">
    <property type="entry name" value="Sm_dom_euk/arc"/>
</dbReference>
<dbReference type="EMBL" id="BTGD01000003">
    <property type="protein sequence ID" value="GMM54934.1"/>
    <property type="molecule type" value="Genomic_DNA"/>
</dbReference>
<evidence type="ECO:0000313" key="3">
    <source>
        <dbReference type="Proteomes" id="UP001377567"/>
    </source>
</evidence>
<gene>
    <name evidence="2" type="ORF">DAKH74_015500</name>
</gene>
<proteinExistence type="predicted"/>
<name>A0AAV5RWL3_MAUHU</name>
<keyword evidence="3" id="KW-1185">Reference proteome</keyword>
<dbReference type="Gene3D" id="2.30.30.100">
    <property type="match status" value="1"/>
</dbReference>